<dbReference type="GO" id="GO:0036158">
    <property type="term" value="P:outer dynein arm assembly"/>
    <property type="evidence" value="ECO:0007669"/>
    <property type="project" value="TreeGrafter"/>
</dbReference>
<keyword evidence="5" id="KW-1185">Reference proteome</keyword>
<organism evidence="4 5">
    <name type="scientific">Strix occidentalis caurina</name>
    <name type="common">northern spotted owl</name>
    <dbReference type="NCBI Taxonomy" id="311401"/>
    <lineage>
        <taxon>Eukaryota</taxon>
        <taxon>Metazoa</taxon>
        <taxon>Chordata</taxon>
        <taxon>Craniata</taxon>
        <taxon>Vertebrata</taxon>
        <taxon>Euteleostomi</taxon>
        <taxon>Archelosauria</taxon>
        <taxon>Archosauria</taxon>
        <taxon>Dinosauria</taxon>
        <taxon>Saurischia</taxon>
        <taxon>Theropoda</taxon>
        <taxon>Coelurosauria</taxon>
        <taxon>Aves</taxon>
        <taxon>Neognathae</taxon>
        <taxon>Neoaves</taxon>
        <taxon>Telluraves</taxon>
        <taxon>Strigiformes</taxon>
        <taxon>Strigidae</taxon>
        <taxon>Strix</taxon>
    </lineage>
</organism>
<name>A0A8D0FDK7_STROC</name>
<dbReference type="PANTHER" id="PTHR21694:SF18">
    <property type="entry name" value="COILED-COIL DOMAIN-CONTAINING PROTEIN 63"/>
    <property type="match status" value="1"/>
</dbReference>
<feature type="coiled-coil region" evidence="2">
    <location>
        <begin position="183"/>
        <end position="238"/>
    </location>
</feature>
<dbReference type="InterPro" id="IPR051876">
    <property type="entry name" value="ODA-DC/CCD"/>
</dbReference>
<sequence>MPLTCSPQVTKFSLFFFLWQQAGPSLKQKLSDFHVEEKEKLAEAEIRILQKQFRIVAEKKKSYIANMRQKIQAQEKEIKSPTEEHQKESLMLSQLISPRNEMLDDKICMELQCLLQTKYQYDSLIRDRKALLADLNNQIIELEKKVVRQNQVATKVKQANRSKQLQKWIEALEMHLNNVTVHFNTVLTRNNKLQEEIKNLQIQKAVLDNSYMKLHKKLDQQMRRMNAAIEQSAQARKQQYVALQTLCGKLTPAGEGFAKGSLWGHAQPRLCFSPSALKVAQRLKQRQSVSHEVAYRRLMELAEDGDIDRLVNGFIEREEKNFSCFSYATKLSRQQSPVSPGACPRKSGPVNAALANGWGGVGRKGPCIGSGSPVSQCMVRR</sequence>
<feature type="domain" description="ODAD1 central coiled coil region" evidence="3">
    <location>
        <begin position="284"/>
        <end position="334"/>
    </location>
</feature>
<dbReference type="PANTHER" id="PTHR21694">
    <property type="entry name" value="COILED-COIL DOMAIN-CONTAINING PROTEIN 63"/>
    <property type="match status" value="1"/>
</dbReference>
<reference evidence="4" key="1">
    <citation type="submission" date="2025-08" db="UniProtKB">
        <authorList>
            <consortium name="Ensembl"/>
        </authorList>
    </citation>
    <scope>IDENTIFICATION</scope>
</reference>
<dbReference type="Pfam" id="PF21773">
    <property type="entry name" value="ODAD1_CC"/>
    <property type="match status" value="2"/>
</dbReference>
<dbReference type="InterPro" id="IPR049258">
    <property type="entry name" value="ODAD1_CC"/>
</dbReference>
<evidence type="ECO:0000259" key="3">
    <source>
        <dbReference type="Pfam" id="PF21773"/>
    </source>
</evidence>
<dbReference type="Proteomes" id="UP000694551">
    <property type="component" value="Unplaced"/>
</dbReference>
<dbReference type="GO" id="GO:0005930">
    <property type="term" value="C:axoneme"/>
    <property type="evidence" value="ECO:0007669"/>
    <property type="project" value="TreeGrafter"/>
</dbReference>
<feature type="coiled-coil region" evidence="2">
    <location>
        <begin position="125"/>
        <end position="152"/>
    </location>
</feature>
<feature type="coiled-coil region" evidence="2">
    <location>
        <begin position="57"/>
        <end position="84"/>
    </location>
</feature>
<accession>A0A8D0FDK7</accession>
<evidence type="ECO:0000313" key="4">
    <source>
        <dbReference type="Ensembl" id="ENSSOCP00000013331.1"/>
    </source>
</evidence>
<dbReference type="GO" id="GO:0003341">
    <property type="term" value="P:cilium movement"/>
    <property type="evidence" value="ECO:0007669"/>
    <property type="project" value="TreeGrafter"/>
</dbReference>
<evidence type="ECO:0000256" key="2">
    <source>
        <dbReference type="SAM" id="Coils"/>
    </source>
</evidence>
<reference evidence="4" key="2">
    <citation type="submission" date="2025-09" db="UniProtKB">
        <authorList>
            <consortium name="Ensembl"/>
        </authorList>
    </citation>
    <scope>IDENTIFICATION</scope>
</reference>
<dbReference type="Ensembl" id="ENSSOCT00000013695.1">
    <property type="protein sequence ID" value="ENSSOCP00000013331.1"/>
    <property type="gene ID" value="ENSSOCG00000010099.1"/>
</dbReference>
<keyword evidence="1 2" id="KW-0175">Coiled coil</keyword>
<protein>
    <recommendedName>
        <fullName evidence="3">ODAD1 central coiled coil region domain-containing protein</fullName>
    </recommendedName>
</protein>
<feature type="domain" description="ODAD1 central coiled coil region" evidence="3">
    <location>
        <begin position="166"/>
        <end position="240"/>
    </location>
</feature>
<evidence type="ECO:0000256" key="1">
    <source>
        <dbReference type="ARBA" id="ARBA00023054"/>
    </source>
</evidence>
<proteinExistence type="predicted"/>
<dbReference type="AlphaFoldDB" id="A0A8D0FDK7"/>
<evidence type="ECO:0000313" key="5">
    <source>
        <dbReference type="Proteomes" id="UP000694551"/>
    </source>
</evidence>